<evidence type="ECO:0000313" key="2">
    <source>
        <dbReference type="Proteomes" id="UP001140949"/>
    </source>
</evidence>
<accession>A0AAX6H3K2</accession>
<dbReference type="AlphaFoldDB" id="A0AAX6H3K2"/>
<dbReference type="EMBL" id="JANAVB010013400">
    <property type="protein sequence ID" value="KAJ6835392.1"/>
    <property type="molecule type" value="Genomic_DNA"/>
</dbReference>
<reference evidence="1" key="2">
    <citation type="submission" date="2023-04" db="EMBL/GenBank/DDBJ databases">
        <authorList>
            <person name="Bruccoleri R.E."/>
            <person name="Oakeley E.J."/>
            <person name="Faust A.-M."/>
            <person name="Dessus-Babus S."/>
            <person name="Altorfer M."/>
            <person name="Burckhardt D."/>
            <person name="Oertli M."/>
            <person name="Naumann U."/>
            <person name="Petersen F."/>
            <person name="Wong J."/>
        </authorList>
    </citation>
    <scope>NUCLEOTIDE SEQUENCE</scope>
    <source>
        <strain evidence="1">GSM-AAB239-AS_SAM_17_03QT</strain>
        <tissue evidence="1">Leaf</tissue>
    </source>
</reference>
<reference evidence="1" key="1">
    <citation type="journal article" date="2023" name="GigaByte">
        <title>Genome assembly of the bearded iris, Iris pallida Lam.</title>
        <authorList>
            <person name="Bruccoleri R.E."/>
            <person name="Oakeley E.J."/>
            <person name="Faust A.M.E."/>
            <person name="Altorfer M."/>
            <person name="Dessus-Babus S."/>
            <person name="Burckhardt D."/>
            <person name="Oertli M."/>
            <person name="Naumann U."/>
            <person name="Petersen F."/>
            <person name="Wong J."/>
        </authorList>
    </citation>
    <scope>NUCLEOTIDE SEQUENCE</scope>
    <source>
        <strain evidence="1">GSM-AAB239-AS_SAM_17_03QT</strain>
    </source>
</reference>
<comment type="caution">
    <text evidence="1">The sequence shown here is derived from an EMBL/GenBank/DDBJ whole genome shotgun (WGS) entry which is preliminary data.</text>
</comment>
<proteinExistence type="predicted"/>
<keyword evidence="2" id="KW-1185">Reference proteome</keyword>
<evidence type="ECO:0000313" key="1">
    <source>
        <dbReference type="EMBL" id="KAJ6835392.1"/>
    </source>
</evidence>
<protein>
    <submittedName>
        <fullName evidence="1">Uncharacterized protein</fullName>
    </submittedName>
</protein>
<sequence length="75" mass="8406">MKFDISGVARIRSGIGVVCACPAYCTRPIYVSKTLFVSCPRVSDCNRVQFWIMFSIEDRRKQSGVKSNGWIGSLI</sequence>
<organism evidence="1 2">
    <name type="scientific">Iris pallida</name>
    <name type="common">Sweet iris</name>
    <dbReference type="NCBI Taxonomy" id="29817"/>
    <lineage>
        <taxon>Eukaryota</taxon>
        <taxon>Viridiplantae</taxon>
        <taxon>Streptophyta</taxon>
        <taxon>Embryophyta</taxon>
        <taxon>Tracheophyta</taxon>
        <taxon>Spermatophyta</taxon>
        <taxon>Magnoliopsida</taxon>
        <taxon>Liliopsida</taxon>
        <taxon>Asparagales</taxon>
        <taxon>Iridaceae</taxon>
        <taxon>Iridoideae</taxon>
        <taxon>Irideae</taxon>
        <taxon>Iris</taxon>
    </lineage>
</organism>
<gene>
    <name evidence="1" type="ORF">M6B38_331200</name>
</gene>
<dbReference type="Proteomes" id="UP001140949">
    <property type="component" value="Unassembled WGS sequence"/>
</dbReference>
<name>A0AAX6H3K2_IRIPA</name>